<sequence length="69" mass="7363">MKFVSEQNPGLVVRDLGVRFVDGEAEVDGKTAAELRKLPPELGVREAGKSDTDESAAGTGAKPRRARPE</sequence>
<organism evidence="2 3">
    <name type="scientific">Amycolatopsis thailandensis</name>
    <dbReference type="NCBI Taxonomy" id="589330"/>
    <lineage>
        <taxon>Bacteria</taxon>
        <taxon>Bacillati</taxon>
        <taxon>Actinomycetota</taxon>
        <taxon>Actinomycetes</taxon>
        <taxon>Pseudonocardiales</taxon>
        <taxon>Pseudonocardiaceae</taxon>
        <taxon>Amycolatopsis</taxon>
    </lineage>
</organism>
<dbReference type="OrthoDB" id="3629207at2"/>
<dbReference type="RefSeq" id="WP_093935636.1">
    <property type="nucleotide sequence ID" value="NZ_NMQT01000073.1"/>
</dbReference>
<dbReference type="EMBL" id="NMQT01000073">
    <property type="protein sequence ID" value="OXM53766.1"/>
    <property type="molecule type" value="Genomic_DNA"/>
</dbReference>
<keyword evidence="3" id="KW-1185">Reference proteome</keyword>
<proteinExistence type="predicted"/>
<reference evidence="2 3" key="1">
    <citation type="submission" date="2017-07" db="EMBL/GenBank/DDBJ databases">
        <title>Amycolatopsis thailandensis Genome sequencing and assembly.</title>
        <authorList>
            <person name="Kaur N."/>
            <person name="Mayilraj S."/>
        </authorList>
    </citation>
    <scope>NUCLEOTIDE SEQUENCE [LARGE SCALE GENOMIC DNA]</scope>
    <source>
        <strain evidence="2 3">JCM 16380</strain>
    </source>
</reference>
<name>A0A229S4E1_9PSEU</name>
<accession>A0A229S4E1</accession>
<evidence type="ECO:0000313" key="2">
    <source>
        <dbReference type="EMBL" id="OXM53766.1"/>
    </source>
</evidence>
<gene>
    <name evidence="2" type="ORF">CFP71_21380</name>
</gene>
<feature type="region of interest" description="Disordered" evidence="1">
    <location>
        <begin position="32"/>
        <end position="69"/>
    </location>
</feature>
<evidence type="ECO:0000256" key="1">
    <source>
        <dbReference type="SAM" id="MobiDB-lite"/>
    </source>
</evidence>
<dbReference type="Proteomes" id="UP000215223">
    <property type="component" value="Unassembled WGS sequence"/>
</dbReference>
<comment type="caution">
    <text evidence="2">The sequence shown here is derived from an EMBL/GenBank/DDBJ whole genome shotgun (WGS) entry which is preliminary data.</text>
</comment>
<evidence type="ECO:0000313" key="3">
    <source>
        <dbReference type="Proteomes" id="UP000215223"/>
    </source>
</evidence>
<protein>
    <submittedName>
        <fullName evidence="2">Uncharacterized protein</fullName>
    </submittedName>
</protein>
<dbReference type="AlphaFoldDB" id="A0A229S4E1"/>
<feature type="compositionally biased region" description="Basic and acidic residues" evidence="1">
    <location>
        <begin position="32"/>
        <end position="52"/>
    </location>
</feature>